<evidence type="ECO:0000313" key="4">
    <source>
        <dbReference type="EMBL" id="PSN68195.1"/>
    </source>
</evidence>
<feature type="coiled-coil region" evidence="1">
    <location>
        <begin position="346"/>
        <end position="373"/>
    </location>
</feature>
<dbReference type="Proteomes" id="UP000240883">
    <property type="component" value="Unassembled WGS sequence"/>
</dbReference>
<proteinExistence type="predicted"/>
<dbReference type="Gene3D" id="1.10.287.1490">
    <property type="match status" value="1"/>
</dbReference>
<accession>A0A2T2NRX6</accession>
<dbReference type="EMBL" id="KZ678134">
    <property type="protein sequence ID" value="PSN68195.1"/>
    <property type="molecule type" value="Genomic_DNA"/>
</dbReference>
<reference evidence="4 5" key="1">
    <citation type="journal article" date="2018" name="Front. Microbiol.">
        <title>Genome-Wide Analysis of Corynespora cassiicola Leaf Fall Disease Putative Effectors.</title>
        <authorList>
            <person name="Lopez D."/>
            <person name="Ribeiro S."/>
            <person name="Label P."/>
            <person name="Fumanal B."/>
            <person name="Venisse J.S."/>
            <person name="Kohler A."/>
            <person name="de Oliveira R.R."/>
            <person name="Labutti K."/>
            <person name="Lipzen A."/>
            <person name="Lail K."/>
            <person name="Bauer D."/>
            <person name="Ohm R.A."/>
            <person name="Barry K.W."/>
            <person name="Spatafora J."/>
            <person name="Grigoriev I.V."/>
            <person name="Martin F.M."/>
            <person name="Pujade-Renaud V."/>
        </authorList>
    </citation>
    <scope>NUCLEOTIDE SEQUENCE [LARGE SCALE GENOMIC DNA]</scope>
    <source>
        <strain evidence="4 5">Philippines</strain>
    </source>
</reference>
<dbReference type="AlphaFoldDB" id="A0A2T2NRX6"/>
<name>A0A2T2NRX6_CORCC</name>
<feature type="compositionally biased region" description="Acidic residues" evidence="2">
    <location>
        <begin position="693"/>
        <end position="707"/>
    </location>
</feature>
<keyword evidence="3" id="KW-0732">Signal</keyword>
<feature type="chain" id="PRO_5015569177" evidence="3">
    <location>
        <begin position="21"/>
        <end position="728"/>
    </location>
</feature>
<protein>
    <submittedName>
        <fullName evidence="4">Uncharacterized protein</fullName>
    </submittedName>
</protein>
<organism evidence="4 5">
    <name type="scientific">Corynespora cassiicola Philippines</name>
    <dbReference type="NCBI Taxonomy" id="1448308"/>
    <lineage>
        <taxon>Eukaryota</taxon>
        <taxon>Fungi</taxon>
        <taxon>Dikarya</taxon>
        <taxon>Ascomycota</taxon>
        <taxon>Pezizomycotina</taxon>
        <taxon>Dothideomycetes</taxon>
        <taxon>Pleosporomycetidae</taxon>
        <taxon>Pleosporales</taxon>
        <taxon>Corynesporascaceae</taxon>
        <taxon>Corynespora</taxon>
    </lineage>
</organism>
<gene>
    <name evidence="4" type="ORF">BS50DRAFT_665823</name>
</gene>
<keyword evidence="5" id="KW-1185">Reference proteome</keyword>
<keyword evidence="1" id="KW-0175">Coiled coil</keyword>
<feature type="signal peptide" evidence="3">
    <location>
        <begin position="1"/>
        <end position="20"/>
    </location>
</feature>
<sequence>MFTFSEAFAVVKLGFACCLASIYQVKQMLVASHANMVMSALDPTSKVDHNWDDKDLISKLISELQIAKRIPSVAHPVAETATLDEEFTTENDITECEKPMPIHQESTCFAFSKKNDHDTKLQALIDEHEIFRTSQQELLRTAQTATQRAILERDAEKFCGEKFKISYEELRKTQVHSEMELKSEFERLQKDKHHLSTRIKDLESQLQAAQKVDDDARNEIAHLQDVVIAADSKLVDADTEISGLMSNLNDTNQTFARVMNQVFSLESRLQIANDAASAARRDAFHMKNKVATVNSKISVAEKKIESLQQDLNTANQSSSNTARLLAEITEDHSSLKQAFSDANYDCILTKHALENANDEIAFLKQELAAFKNDKLAKDSSHPSATVYDHTASTKSGLATEFEHESSKQRELTNTQSGLAALKQALMTIADEDLDMKGEPSPTTTKMQNTDINAQLTAAQLNLALTASNLTTNHGQIANIMSELTATKIEAAMHKEMAAATEKDHQATIRELEVARADLSAKESLLSAMHDVHATNFANYQKLVADKSRVEGHLAALTRSNMSLAQDLDASNRLREAAERAAANLRNDVSYYQIRLSAAAAASPSPSEKSFASGECEGHQQCAACVYHLRRSLRVSRAGEAAALEMVDAANMEQLRAYSALQDAQLGVGRASLPSATLPLVELEDSGTESKSESEEEDEGDGDDDDGSIDFILERSLGLDSHPMSPTRT</sequence>
<feature type="coiled-coil region" evidence="1">
    <location>
        <begin position="185"/>
        <end position="219"/>
    </location>
</feature>
<evidence type="ECO:0000256" key="3">
    <source>
        <dbReference type="SAM" id="SignalP"/>
    </source>
</evidence>
<evidence type="ECO:0000256" key="2">
    <source>
        <dbReference type="SAM" id="MobiDB-lite"/>
    </source>
</evidence>
<evidence type="ECO:0000313" key="5">
    <source>
        <dbReference type="Proteomes" id="UP000240883"/>
    </source>
</evidence>
<evidence type="ECO:0000256" key="1">
    <source>
        <dbReference type="SAM" id="Coils"/>
    </source>
</evidence>
<feature type="coiled-coil region" evidence="1">
    <location>
        <begin position="290"/>
        <end position="317"/>
    </location>
</feature>
<feature type="region of interest" description="Disordered" evidence="2">
    <location>
        <begin position="676"/>
        <end position="728"/>
    </location>
</feature>